<accession>A0ACB8I7G0</accession>
<comment type="caution">
    <text evidence="1">The sequence shown here is derived from an EMBL/GenBank/DDBJ whole genome shotgun (WGS) entry which is preliminary data.</text>
</comment>
<dbReference type="EMBL" id="CM039178">
    <property type="protein sequence ID" value="KAH9683090.1"/>
    <property type="molecule type" value="Genomic_DNA"/>
</dbReference>
<reference evidence="2" key="1">
    <citation type="journal article" date="2023" name="Hortic. Res.">
        <title>A chromosome-level phased genome enabling allele-level studies in sweet orange: a case study on citrus Huanglongbing tolerance.</title>
        <authorList>
            <person name="Wu B."/>
            <person name="Yu Q."/>
            <person name="Deng Z."/>
            <person name="Duan Y."/>
            <person name="Luo F."/>
            <person name="Gmitter F. Jr."/>
        </authorList>
    </citation>
    <scope>NUCLEOTIDE SEQUENCE [LARGE SCALE GENOMIC DNA]</scope>
    <source>
        <strain evidence="2">cv. Valencia</strain>
    </source>
</reference>
<dbReference type="Proteomes" id="UP000829398">
    <property type="component" value="Chromosome 9"/>
</dbReference>
<organism evidence="1 2">
    <name type="scientific">Citrus sinensis</name>
    <name type="common">Sweet orange</name>
    <name type="synonym">Citrus aurantium var. sinensis</name>
    <dbReference type="NCBI Taxonomy" id="2711"/>
    <lineage>
        <taxon>Eukaryota</taxon>
        <taxon>Viridiplantae</taxon>
        <taxon>Streptophyta</taxon>
        <taxon>Embryophyta</taxon>
        <taxon>Tracheophyta</taxon>
        <taxon>Spermatophyta</taxon>
        <taxon>Magnoliopsida</taxon>
        <taxon>eudicotyledons</taxon>
        <taxon>Gunneridae</taxon>
        <taxon>Pentapetalae</taxon>
        <taxon>rosids</taxon>
        <taxon>malvids</taxon>
        <taxon>Sapindales</taxon>
        <taxon>Rutaceae</taxon>
        <taxon>Aurantioideae</taxon>
        <taxon>Citrus</taxon>
    </lineage>
</organism>
<gene>
    <name evidence="1" type="ORF">KPL71_027575</name>
</gene>
<name>A0ACB8I7G0_CITSI</name>
<proteinExistence type="predicted"/>
<evidence type="ECO:0000313" key="2">
    <source>
        <dbReference type="Proteomes" id="UP000829398"/>
    </source>
</evidence>
<protein>
    <submittedName>
        <fullName evidence="1">BI1-like protein</fullName>
    </submittedName>
</protein>
<evidence type="ECO:0000313" key="1">
    <source>
        <dbReference type="EMBL" id="KAH9683090.1"/>
    </source>
</evidence>
<sequence>MMISNTTGIRPSQFHFTLLPLLLGHAPFSRQILLSQRPGFTTRASLFCHHQNPKTFPASFPQKIITSIQERKSSTNPAATPVAVKDEVFWFTGLVYTVFKIAGHTPNPALSFSASGSSVVLLALGFCVNLSLIEVSLDYTMYDSKWKSINSMFLGLYSLATTVLFGRDLAILNGKAMLASGAATLAIVVSVTKLAFWEPEKKPMALEFRPLFIMLTLPVQIIAGCIQIWAPGPISTAIYHGITIISLSNIVFHQSKRLLKVSDENDKGFNSDEYKTRTWLSIILQLSTNFNKGFNPDEYTVASVQLFVGIALLFWTPLMTIREPQVYMVQVVALLHFFNLFFSQTI</sequence>
<keyword evidence="2" id="KW-1185">Reference proteome</keyword>